<organism evidence="1 2">
    <name type="scientific">Staurois parvus</name>
    <dbReference type="NCBI Taxonomy" id="386267"/>
    <lineage>
        <taxon>Eukaryota</taxon>
        <taxon>Metazoa</taxon>
        <taxon>Chordata</taxon>
        <taxon>Craniata</taxon>
        <taxon>Vertebrata</taxon>
        <taxon>Euteleostomi</taxon>
        <taxon>Amphibia</taxon>
        <taxon>Batrachia</taxon>
        <taxon>Anura</taxon>
        <taxon>Neobatrachia</taxon>
        <taxon>Ranoidea</taxon>
        <taxon>Ranidae</taxon>
        <taxon>Staurois</taxon>
    </lineage>
</organism>
<reference evidence="1" key="1">
    <citation type="submission" date="2023-05" db="EMBL/GenBank/DDBJ databases">
        <authorList>
            <person name="Stuckert A."/>
        </authorList>
    </citation>
    <scope>NUCLEOTIDE SEQUENCE</scope>
</reference>
<proteinExistence type="predicted"/>
<dbReference type="EMBL" id="CATNWA010000722">
    <property type="protein sequence ID" value="CAI9537867.1"/>
    <property type="molecule type" value="Genomic_DNA"/>
</dbReference>
<sequence>MHPSKKIKLSSNTHQTEHVQLAPKALFYQEMSRGQWKKGRIREDRIKQPFYTVRRINPLGTTVSITSMLYCQGRTDHLKTRALP</sequence>
<protein>
    <submittedName>
        <fullName evidence="1">Uncharacterized protein</fullName>
    </submittedName>
</protein>
<keyword evidence="2" id="KW-1185">Reference proteome</keyword>
<evidence type="ECO:0000313" key="2">
    <source>
        <dbReference type="Proteomes" id="UP001162483"/>
    </source>
</evidence>
<dbReference type="Proteomes" id="UP001162483">
    <property type="component" value="Unassembled WGS sequence"/>
</dbReference>
<gene>
    <name evidence="1" type="ORF">SPARVUS_LOCUS1303602</name>
</gene>
<accession>A0ABN9AT68</accession>
<comment type="caution">
    <text evidence="1">The sequence shown here is derived from an EMBL/GenBank/DDBJ whole genome shotgun (WGS) entry which is preliminary data.</text>
</comment>
<name>A0ABN9AT68_9NEOB</name>
<evidence type="ECO:0000313" key="1">
    <source>
        <dbReference type="EMBL" id="CAI9537867.1"/>
    </source>
</evidence>